<sequence length="333" mass="35488">MKLMEKIWSKAKEDKKKIVLAEGEEERTLQACEKIIKEGIANLILVGNEKVIKEKASKLGVSLNGAEIVDPETSDKLKAYADAFYELRKKKGITPEKADKIVRDPIYFATMMVKLGDADGLVSGAVHTTGDLLRPGLQIVKTAPGTSVVSSTFIMEVPNCEYGDNGVLLFADCAVNPCPDSDQLASIAISTAETAKNLCGMDPKVAMLSFSTKGSAKHELVDKVRNAVEIAKKAKPDLSLDGELQLDASIVEKVASLKAPGSEVAGKANVLVFPDLQAGNIGYKLVQRFAKADAIGPVCQGFAKPINDLSRGCNSDDIVNVVAVTAVQAQAQK</sequence>
<evidence type="ECO:0000256" key="1">
    <source>
        <dbReference type="ARBA" id="ARBA00000705"/>
    </source>
</evidence>
<organism evidence="10 12">
    <name type="scientific">Clostridium coskatii</name>
    <dbReference type="NCBI Taxonomy" id="1705578"/>
    <lineage>
        <taxon>Bacteria</taxon>
        <taxon>Bacillati</taxon>
        <taxon>Bacillota</taxon>
        <taxon>Clostridia</taxon>
        <taxon>Eubacteriales</taxon>
        <taxon>Clostridiaceae</taxon>
        <taxon>Clostridium</taxon>
    </lineage>
</organism>
<proteinExistence type="inferred from homology"/>
<dbReference type="InterPro" id="IPR004614">
    <property type="entry name" value="P_AcTrfase"/>
</dbReference>
<dbReference type="SUPFAM" id="SSF53659">
    <property type="entry name" value="Isocitrate/Isopropylmalate dehydrogenase-like"/>
    <property type="match status" value="1"/>
</dbReference>
<dbReference type="Gene3D" id="3.40.50.10750">
    <property type="entry name" value="Isocitrate/Isopropylmalate dehydrogenase-like"/>
    <property type="match status" value="1"/>
</dbReference>
<dbReference type="InterPro" id="IPR012147">
    <property type="entry name" value="P_Ac_Bu_trans"/>
</dbReference>
<reference evidence="11 13" key="2">
    <citation type="journal article" date="2016" name="Front. Microbiol.">
        <title>Industrial Acetogenic Biocatalysts: A Comparative Metabolic and Genomic Analysis.</title>
        <authorList>
            <person name="Bengelsdorf F."/>
            <person name="Poehlein A."/>
            <person name="Sonja S."/>
            <person name="Erz C."/>
            <person name="Hummel T."/>
            <person name="Hoffmeister S."/>
            <person name="Daniel R."/>
            <person name="Durre P."/>
        </authorList>
    </citation>
    <scope>NUCLEOTIDE SEQUENCE [LARGE SCALE GENOMIC DNA]</scope>
    <source>
        <strain evidence="11 13">PTA-10522</strain>
    </source>
</reference>
<comment type="caution">
    <text evidence="10">The sequence shown here is derived from an EMBL/GenBank/DDBJ whole genome shotgun (WGS) entry which is preliminary data.</text>
</comment>
<dbReference type="Proteomes" id="UP000077384">
    <property type="component" value="Unassembled WGS sequence"/>
</dbReference>
<reference evidence="10 12" key="1">
    <citation type="journal article" date="2015" name="Biotechnol. Bioeng.">
        <title>Genome sequence and phenotypic characterization of Caulobacter segnis.</title>
        <authorList>
            <person name="Patel S."/>
            <person name="Fletcher B."/>
            <person name="Scott D.C."/>
            <person name="Ely B."/>
        </authorList>
    </citation>
    <scope>NUCLEOTIDE SEQUENCE [LARGE SCALE GENOMIC DNA]</scope>
    <source>
        <strain evidence="10 12">PS02</strain>
    </source>
</reference>
<comment type="similarity">
    <text evidence="3">Belongs to the phosphate acetyltransferase and butyryltransferase family.</text>
</comment>
<dbReference type="PANTHER" id="PTHR43356">
    <property type="entry name" value="PHOSPHATE ACETYLTRANSFERASE"/>
    <property type="match status" value="1"/>
</dbReference>
<dbReference type="NCBIfam" id="NF007233">
    <property type="entry name" value="PRK09653.1"/>
    <property type="match status" value="1"/>
</dbReference>
<evidence type="ECO:0000259" key="9">
    <source>
        <dbReference type="Pfam" id="PF01515"/>
    </source>
</evidence>
<name>A0A166TYX7_9CLOT</name>
<dbReference type="AlphaFoldDB" id="A0A166TYX7"/>
<dbReference type="EC" id="2.3.1.8" evidence="4"/>
<dbReference type="PIRSF" id="PIRSF000428">
    <property type="entry name" value="P_Ac_trans"/>
    <property type="match status" value="1"/>
</dbReference>
<dbReference type="InterPro" id="IPR002505">
    <property type="entry name" value="PTA_PTB"/>
</dbReference>
<dbReference type="InterPro" id="IPR050500">
    <property type="entry name" value="Phos_Acetyltrans/Butyryltrans"/>
</dbReference>
<protein>
    <recommendedName>
        <fullName evidence="5">Phosphate acetyltransferase</fullName>
        <ecNumber evidence="4">2.3.1.8</ecNumber>
    </recommendedName>
    <alternativeName>
        <fullName evidence="8">Phosphotransacetylase</fullName>
    </alternativeName>
</protein>
<keyword evidence="7 10" id="KW-0012">Acyltransferase</keyword>
<keyword evidence="13" id="KW-1185">Reference proteome</keyword>
<dbReference type="Pfam" id="PF01515">
    <property type="entry name" value="PTA_PTB"/>
    <property type="match status" value="1"/>
</dbReference>
<dbReference type="GO" id="GO:0008959">
    <property type="term" value="F:phosphate acetyltransferase activity"/>
    <property type="evidence" value="ECO:0007669"/>
    <property type="project" value="UniProtKB-EC"/>
</dbReference>
<evidence type="ECO:0000313" key="11">
    <source>
        <dbReference type="EMBL" id="OBR93108.1"/>
    </source>
</evidence>
<feature type="domain" description="Phosphate acetyl/butaryl transferase" evidence="9">
    <location>
        <begin position="3"/>
        <end position="326"/>
    </location>
</feature>
<comment type="pathway">
    <text evidence="2">Metabolic intermediate biosynthesis; acetyl-CoA biosynthesis; acetyl-CoA from acetate: step 2/2.</text>
</comment>
<dbReference type="NCBIfam" id="NF004167">
    <property type="entry name" value="PRK05632.1"/>
    <property type="match status" value="1"/>
</dbReference>
<evidence type="ECO:0000256" key="7">
    <source>
        <dbReference type="ARBA" id="ARBA00023315"/>
    </source>
</evidence>
<evidence type="ECO:0000256" key="6">
    <source>
        <dbReference type="ARBA" id="ARBA00022679"/>
    </source>
</evidence>
<dbReference type="EMBL" id="LITQ01000003">
    <property type="protein sequence ID" value="OAA94364.1"/>
    <property type="molecule type" value="Genomic_DNA"/>
</dbReference>
<keyword evidence="6 10" id="KW-0808">Transferase</keyword>
<evidence type="ECO:0000256" key="4">
    <source>
        <dbReference type="ARBA" id="ARBA00012707"/>
    </source>
</evidence>
<dbReference type="NCBIfam" id="TIGR00651">
    <property type="entry name" value="pta"/>
    <property type="match status" value="1"/>
</dbReference>
<dbReference type="RefSeq" id="WP_013237942.1">
    <property type="nucleotide sequence ID" value="NZ_LITQ01000003.1"/>
</dbReference>
<dbReference type="Proteomes" id="UP000093694">
    <property type="component" value="Unassembled WGS sequence"/>
</dbReference>
<evidence type="ECO:0000313" key="13">
    <source>
        <dbReference type="Proteomes" id="UP000093694"/>
    </source>
</evidence>
<accession>A0A166TYX7</accession>
<evidence type="ECO:0000313" key="10">
    <source>
        <dbReference type="EMBL" id="OAA94364.1"/>
    </source>
</evidence>
<dbReference type="InterPro" id="IPR042112">
    <property type="entry name" value="P_AcTrfase_dom2"/>
</dbReference>
<dbReference type="Gene3D" id="3.40.50.10950">
    <property type="match status" value="1"/>
</dbReference>
<gene>
    <name evidence="10" type="primary">pta</name>
    <name evidence="11" type="ORF">CLCOS_25800</name>
    <name evidence="10" type="ORF">WX73_02910</name>
</gene>
<dbReference type="PATRIC" id="fig|1705578.3.peg.2566"/>
<evidence type="ECO:0000256" key="5">
    <source>
        <dbReference type="ARBA" id="ARBA00021528"/>
    </source>
</evidence>
<comment type="catalytic activity">
    <reaction evidence="1">
        <text>acetyl-CoA + phosphate = acetyl phosphate + CoA</text>
        <dbReference type="Rhea" id="RHEA:19521"/>
        <dbReference type="ChEBI" id="CHEBI:22191"/>
        <dbReference type="ChEBI" id="CHEBI:43474"/>
        <dbReference type="ChEBI" id="CHEBI:57287"/>
        <dbReference type="ChEBI" id="CHEBI:57288"/>
        <dbReference type="EC" id="2.3.1.8"/>
    </reaction>
</comment>
<evidence type="ECO:0000256" key="2">
    <source>
        <dbReference type="ARBA" id="ARBA00004989"/>
    </source>
</evidence>
<dbReference type="InterPro" id="IPR042113">
    <property type="entry name" value="P_AcTrfase_dom1"/>
</dbReference>
<evidence type="ECO:0000313" key="12">
    <source>
        <dbReference type="Proteomes" id="UP000077384"/>
    </source>
</evidence>
<dbReference type="PANTHER" id="PTHR43356:SF3">
    <property type="entry name" value="PHOSPHATE ACETYLTRANSFERASE"/>
    <property type="match status" value="1"/>
</dbReference>
<evidence type="ECO:0000256" key="3">
    <source>
        <dbReference type="ARBA" id="ARBA00005656"/>
    </source>
</evidence>
<evidence type="ECO:0000256" key="8">
    <source>
        <dbReference type="ARBA" id="ARBA00031108"/>
    </source>
</evidence>
<dbReference type="EMBL" id="LROR01000054">
    <property type="protein sequence ID" value="OBR93108.1"/>
    <property type="molecule type" value="Genomic_DNA"/>
</dbReference>